<proteinExistence type="predicted"/>
<dbReference type="Proteomes" id="UP000271380">
    <property type="component" value="Chromosome"/>
</dbReference>
<dbReference type="InterPro" id="IPR007060">
    <property type="entry name" value="FtsL/DivIC"/>
</dbReference>
<dbReference type="EMBL" id="LR134377">
    <property type="protein sequence ID" value="VEH09066.1"/>
    <property type="molecule type" value="Genomic_DNA"/>
</dbReference>
<dbReference type="KEGG" id="cku:UL82_08155"/>
<gene>
    <name evidence="4" type="ORF">NCTC949_02194</name>
    <name evidence="3" type="ORF">UL82_08155</name>
</gene>
<evidence type="ECO:0000256" key="2">
    <source>
        <dbReference type="SAM" id="Phobius"/>
    </source>
</evidence>
<protein>
    <submittedName>
        <fullName evidence="3 4">Septum formation initiator</fullName>
    </submittedName>
</protein>
<keyword evidence="5" id="KW-1185">Reference proteome</keyword>
<organism evidence="3 5">
    <name type="scientific">Corynebacterium kutscheri</name>
    <dbReference type="NCBI Taxonomy" id="35755"/>
    <lineage>
        <taxon>Bacteria</taxon>
        <taxon>Bacillati</taxon>
        <taxon>Actinomycetota</taxon>
        <taxon>Actinomycetes</taxon>
        <taxon>Mycobacteriales</taxon>
        <taxon>Corynebacteriaceae</taxon>
        <taxon>Corynebacterium</taxon>
    </lineage>
</organism>
<dbReference type="HOGENOM" id="CLU_085342_2_1_11"/>
<accession>A0A0F6TDP1</accession>
<evidence type="ECO:0000313" key="6">
    <source>
        <dbReference type="Proteomes" id="UP000271380"/>
    </source>
</evidence>
<evidence type="ECO:0000313" key="5">
    <source>
        <dbReference type="Proteomes" id="UP000033457"/>
    </source>
</evidence>
<reference evidence="4 6" key="2">
    <citation type="submission" date="2018-12" db="EMBL/GenBank/DDBJ databases">
        <authorList>
            <consortium name="Pathogen Informatics"/>
        </authorList>
    </citation>
    <scope>NUCLEOTIDE SEQUENCE [LARGE SCALE GENOMIC DNA]</scope>
    <source>
        <strain evidence="4 6">NCTC949</strain>
    </source>
</reference>
<evidence type="ECO:0000313" key="3">
    <source>
        <dbReference type="EMBL" id="AKE41791.1"/>
    </source>
</evidence>
<dbReference type="AlphaFoldDB" id="A0A0F6TDP1"/>
<dbReference type="Pfam" id="PF04977">
    <property type="entry name" value="DivIC"/>
    <property type="match status" value="1"/>
</dbReference>
<keyword evidence="2" id="KW-0472">Membrane</keyword>
<sequence length="162" mass="18567">MVPVANRPDKTPVKVSVPHISLNIKELFGLVVIILFIVLLVQAPLRNYIDQRAQIAHTQSSIVELQNRKDTLLEELDRYQSESYIKEQARARLGVIERGEFAYRVVDPGIENKQQTKQGEQDVETHNLSWYEVLWDSVTVIEQEEESETVIPDNHIPIAPAQ</sequence>
<feature type="transmembrane region" description="Helical" evidence="2">
    <location>
        <begin position="27"/>
        <end position="45"/>
    </location>
</feature>
<feature type="coiled-coil region" evidence="1">
    <location>
        <begin position="55"/>
        <end position="82"/>
    </location>
</feature>
<dbReference type="Proteomes" id="UP000033457">
    <property type="component" value="Chromosome"/>
</dbReference>
<evidence type="ECO:0000256" key="1">
    <source>
        <dbReference type="SAM" id="Coils"/>
    </source>
</evidence>
<dbReference type="STRING" id="35755.UL82_08155"/>
<reference evidence="3 5" key="1">
    <citation type="journal article" date="2015" name="Genome Announc.">
        <title>Complete Genome Sequence of Corynebacterium kutscheri DSM 20755, a Corynebacterial Type Strain with Remarkably Low G+C Content of Chromosomal DNA.</title>
        <authorList>
            <person name="Ruckert C."/>
            <person name="Albersmeier A."/>
            <person name="Winkler A."/>
            <person name="Tauch A."/>
        </authorList>
    </citation>
    <scope>NUCLEOTIDE SEQUENCE [LARGE SCALE GENOMIC DNA]</scope>
    <source>
        <strain evidence="3 5">DSM 20755</strain>
    </source>
</reference>
<evidence type="ECO:0000313" key="4">
    <source>
        <dbReference type="EMBL" id="VEH09066.1"/>
    </source>
</evidence>
<keyword evidence="2" id="KW-1133">Transmembrane helix</keyword>
<dbReference type="EMBL" id="CP011312">
    <property type="protein sequence ID" value="AKE41791.1"/>
    <property type="molecule type" value="Genomic_DNA"/>
</dbReference>
<keyword evidence="1" id="KW-0175">Coiled coil</keyword>
<keyword evidence="2" id="KW-0812">Transmembrane</keyword>
<name>A0A0F6TDP1_9CORY</name>